<keyword evidence="2" id="KW-1185">Reference proteome</keyword>
<sequence>MEETEALASIGCQAADMLAEALRDAGIVVGTRVTTGPVCEDGSPTVVLVADVAARLANWIGERR</sequence>
<reference evidence="1 2" key="1">
    <citation type="submission" date="2020-02" db="EMBL/GenBank/DDBJ databases">
        <title>Whole-genome analyses of novel actinobacteria.</title>
        <authorList>
            <person name="Sahin N."/>
        </authorList>
    </citation>
    <scope>NUCLEOTIDE SEQUENCE [LARGE SCALE GENOMIC DNA]</scope>
    <source>
        <strain evidence="1 2">A7024</strain>
    </source>
</reference>
<comment type="caution">
    <text evidence="1">The sequence shown here is derived from an EMBL/GenBank/DDBJ whole genome shotgun (WGS) entry which is preliminary data.</text>
</comment>
<gene>
    <name evidence="1" type="ORF">G5C51_35720</name>
</gene>
<evidence type="ECO:0000313" key="1">
    <source>
        <dbReference type="EMBL" id="NGN69222.1"/>
    </source>
</evidence>
<dbReference type="EMBL" id="JAAKZV010000271">
    <property type="protein sequence ID" value="NGN69222.1"/>
    <property type="molecule type" value="Genomic_DNA"/>
</dbReference>
<dbReference type="RefSeq" id="WP_165243951.1">
    <property type="nucleotide sequence ID" value="NZ_JAAKZV010000271.1"/>
</dbReference>
<accession>A0A6G4UB39</accession>
<dbReference type="Proteomes" id="UP000481583">
    <property type="component" value="Unassembled WGS sequence"/>
</dbReference>
<name>A0A6G4UB39_9ACTN</name>
<evidence type="ECO:0000313" key="2">
    <source>
        <dbReference type="Proteomes" id="UP000481583"/>
    </source>
</evidence>
<organism evidence="1 2">
    <name type="scientific">Streptomyces coryli</name>
    <dbReference type="NCBI Taxonomy" id="1128680"/>
    <lineage>
        <taxon>Bacteria</taxon>
        <taxon>Bacillati</taxon>
        <taxon>Actinomycetota</taxon>
        <taxon>Actinomycetes</taxon>
        <taxon>Kitasatosporales</taxon>
        <taxon>Streptomycetaceae</taxon>
        <taxon>Streptomyces</taxon>
    </lineage>
</organism>
<dbReference type="AlphaFoldDB" id="A0A6G4UB39"/>
<proteinExistence type="predicted"/>
<protein>
    <submittedName>
        <fullName evidence="1">Uncharacterized protein</fullName>
    </submittedName>
</protein>